<protein>
    <submittedName>
        <fullName evidence="5">Sensor domain-containing diguanylate cyclase</fullName>
    </submittedName>
</protein>
<dbReference type="RefSeq" id="WP_126792272.1">
    <property type="nucleotide sequence ID" value="NZ_PIPI01000003.1"/>
</dbReference>
<dbReference type="Proteomes" id="UP000288212">
    <property type="component" value="Unassembled WGS sequence"/>
</dbReference>
<dbReference type="Pfam" id="PF00990">
    <property type="entry name" value="GGDEF"/>
    <property type="match status" value="1"/>
</dbReference>
<dbReference type="NCBIfam" id="TIGR00229">
    <property type="entry name" value="sensory_box"/>
    <property type="match status" value="1"/>
</dbReference>
<dbReference type="InterPro" id="IPR029787">
    <property type="entry name" value="Nucleotide_cyclase"/>
</dbReference>
<dbReference type="SMART" id="SM00267">
    <property type="entry name" value="GGDEF"/>
    <property type="match status" value="1"/>
</dbReference>
<dbReference type="InterPro" id="IPR052163">
    <property type="entry name" value="DGC-Regulatory_Protein"/>
</dbReference>
<evidence type="ECO:0000259" key="2">
    <source>
        <dbReference type="PROSITE" id="PS50112"/>
    </source>
</evidence>
<dbReference type="InterPro" id="IPR001610">
    <property type="entry name" value="PAC"/>
</dbReference>
<dbReference type="NCBIfam" id="TIGR00254">
    <property type="entry name" value="GGDEF"/>
    <property type="match status" value="1"/>
</dbReference>
<dbReference type="SMART" id="SM00086">
    <property type="entry name" value="PAC"/>
    <property type="match status" value="2"/>
</dbReference>
<dbReference type="PANTHER" id="PTHR46663:SF2">
    <property type="entry name" value="GGDEF DOMAIN-CONTAINING PROTEIN"/>
    <property type="match status" value="1"/>
</dbReference>
<dbReference type="EMBL" id="PIPI01000003">
    <property type="protein sequence ID" value="RUO20230.1"/>
    <property type="molecule type" value="Genomic_DNA"/>
</dbReference>
<dbReference type="SUPFAM" id="SSF55785">
    <property type="entry name" value="PYP-like sensor domain (PAS domain)"/>
    <property type="match status" value="2"/>
</dbReference>
<organism evidence="5 6">
    <name type="scientific">Aliidiomarina haloalkalitolerans</name>
    <dbReference type="NCBI Taxonomy" id="859059"/>
    <lineage>
        <taxon>Bacteria</taxon>
        <taxon>Pseudomonadati</taxon>
        <taxon>Pseudomonadota</taxon>
        <taxon>Gammaproteobacteria</taxon>
        <taxon>Alteromonadales</taxon>
        <taxon>Idiomarinaceae</taxon>
        <taxon>Aliidiomarina</taxon>
    </lineage>
</organism>
<evidence type="ECO:0000256" key="1">
    <source>
        <dbReference type="ARBA" id="ARBA00001946"/>
    </source>
</evidence>
<dbReference type="PROSITE" id="PS50112">
    <property type="entry name" value="PAS"/>
    <property type="match status" value="2"/>
</dbReference>
<dbReference type="PROSITE" id="PS50113">
    <property type="entry name" value="PAC"/>
    <property type="match status" value="2"/>
</dbReference>
<dbReference type="PANTHER" id="PTHR46663">
    <property type="entry name" value="DIGUANYLATE CYCLASE DGCT-RELATED"/>
    <property type="match status" value="1"/>
</dbReference>
<dbReference type="Gene3D" id="3.30.70.270">
    <property type="match status" value="1"/>
</dbReference>
<dbReference type="InterPro" id="IPR043128">
    <property type="entry name" value="Rev_trsase/Diguanyl_cyclase"/>
</dbReference>
<keyword evidence="6" id="KW-1185">Reference proteome</keyword>
<dbReference type="CDD" id="cd00130">
    <property type="entry name" value="PAS"/>
    <property type="match status" value="2"/>
</dbReference>
<evidence type="ECO:0000313" key="5">
    <source>
        <dbReference type="EMBL" id="RUO20230.1"/>
    </source>
</evidence>
<dbReference type="InterPro" id="IPR013767">
    <property type="entry name" value="PAS_fold"/>
</dbReference>
<name>A0A432VUM7_9GAMM</name>
<dbReference type="GO" id="GO:0003824">
    <property type="term" value="F:catalytic activity"/>
    <property type="evidence" value="ECO:0007669"/>
    <property type="project" value="UniProtKB-ARBA"/>
</dbReference>
<gene>
    <name evidence="5" type="ORF">CWE06_06280</name>
</gene>
<sequence length="450" mass="50978">MAGAFLDDMKSAKPQSFDFGLLQAIGHHLPCFVYQLRQSAEGDYQFLYISDNCLDIVGLNAADVMADSDTLISRIHPDDRAHVFSGTTVAVKENLGWQAEFRVIKPNQEIVWVEAFDVFERNPDGSVVFYGYAMDITKRKNNEIKLAASEADFRALVESANDIIYTIAPDTTITYVSPTWQDILGHHLNDVVGKTFDNFIFADDLQRCYDFMEKLISTRQKQSGLEYRIRDIHGNLQWHTTNASPIFNDDGTIKKFMGIAREITDQKTQQQHIQQLAHYDVLTQLPNRSLFFDLLDHQLKVSQREGYNLALLFIDLDFFKPVNDQHGHAVGDEVLAKVAKRIGRVLRQSDLIGRIGGDEFLVALPGFYDRAALEPAALRAAEKVRNAICETIYVQDLRIELAASIGIAFYPLHSESISELTRLADRAMYDAKRQGKNKVAVFNPIDHQSR</sequence>
<evidence type="ECO:0000259" key="3">
    <source>
        <dbReference type="PROSITE" id="PS50113"/>
    </source>
</evidence>
<dbReference type="InterPro" id="IPR000160">
    <property type="entry name" value="GGDEF_dom"/>
</dbReference>
<dbReference type="FunFam" id="3.30.70.270:FF:000001">
    <property type="entry name" value="Diguanylate cyclase domain protein"/>
    <property type="match status" value="1"/>
</dbReference>
<dbReference type="InterPro" id="IPR000700">
    <property type="entry name" value="PAS-assoc_C"/>
</dbReference>
<feature type="domain" description="PAS" evidence="2">
    <location>
        <begin position="39"/>
        <end position="94"/>
    </location>
</feature>
<reference evidence="5 6" key="1">
    <citation type="journal article" date="2011" name="Front. Microbiol.">
        <title>Genomic signatures of strain selection and enhancement in Bacillus atrophaeus var. globigii, a historical biowarfare simulant.</title>
        <authorList>
            <person name="Gibbons H.S."/>
            <person name="Broomall S.M."/>
            <person name="McNew L.A."/>
            <person name="Daligault H."/>
            <person name="Chapman C."/>
            <person name="Bruce D."/>
            <person name="Karavis M."/>
            <person name="Krepps M."/>
            <person name="McGregor P.A."/>
            <person name="Hong C."/>
            <person name="Park K.H."/>
            <person name="Akmal A."/>
            <person name="Feldman A."/>
            <person name="Lin J.S."/>
            <person name="Chang W.E."/>
            <person name="Higgs B.W."/>
            <person name="Demirev P."/>
            <person name="Lindquist J."/>
            <person name="Liem A."/>
            <person name="Fochler E."/>
            <person name="Read T.D."/>
            <person name="Tapia R."/>
            <person name="Johnson S."/>
            <person name="Bishop-Lilly K.A."/>
            <person name="Detter C."/>
            <person name="Han C."/>
            <person name="Sozhamannan S."/>
            <person name="Rosenzweig C.N."/>
            <person name="Skowronski E.W."/>
        </authorList>
    </citation>
    <scope>NUCLEOTIDE SEQUENCE [LARGE SCALE GENOMIC DNA]</scope>
    <source>
        <strain evidence="5 6">AK5</strain>
    </source>
</reference>
<comment type="cofactor">
    <cofactor evidence="1">
        <name>Mg(2+)</name>
        <dbReference type="ChEBI" id="CHEBI:18420"/>
    </cofactor>
</comment>
<dbReference type="GO" id="GO:0006355">
    <property type="term" value="P:regulation of DNA-templated transcription"/>
    <property type="evidence" value="ECO:0007669"/>
    <property type="project" value="InterPro"/>
</dbReference>
<dbReference type="Pfam" id="PF08447">
    <property type="entry name" value="PAS_3"/>
    <property type="match status" value="1"/>
</dbReference>
<proteinExistence type="predicted"/>
<accession>A0A432VUM7</accession>
<comment type="caution">
    <text evidence="5">The sequence shown here is derived from an EMBL/GenBank/DDBJ whole genome shotgun (WGS) entry which is preliminary data.</text>
</comment>
<dbReference type="InterPro" id="IPR035965">
    <property type="entry name" value="PAS-like_dom_sf"/>
</dbReference>
<dbReference type="CDD" id="cd01949">
    <property type="entry name" value="GGDEF"/>
    <property type="match status" value="1"/>
</dbReference>
<feature type="domain" description="PAS" evidence="2">
    <location>
        <begin position="149"/>
        <end position="219"/>
    </location>
</feature>
<feature type="domain" description="GGDEF" evidence="4">
    <location>
        <begin position="307"/>
        <end position="444"/>
    </location>
</feature>
<dbReference type="PROSITE" id="PS50887">
    <property type="entry name" value="GGDEF"/>
    <property type="match status" value="1"/>
</dbReference>
<feature type="domain" description="PAC" evidence="3">
    <location>
        <begin position="223"/>
        <end position="275"/>
    </location>
</feature>
<dbReference type="OrthoDB" id="5620448at2"/>
<evidence type="ECO:0000259" key="4">
    <source>
        <dbReference type="PROSITE" id="PS50887"/>
    </source>
</evidence>
<dbReference type="InterPro" id="IPR013655">
    <property type="entry name" value="PAS_fold_3"/>
</dbReference>
<dbReference type="Gene3D" id="3.30.450.20">
    <property type="entry name" value="PAS domain"/>
    <property type="match status" value="2"/>
</dbReference>
<dbReference type="SUPFAM" id="SSF55073">
    <property type="entry name" value="Nucleotide cyclase"/>
    <property type="match status" value="1"/>
</dbReference>
<dbReference type="InterPro" id="IPR000014">
    <property type="entry name" value="PAS"/>
</dbReference>
<dbReference type="SMART" id="SM00091">
    <property type="entry name" value="PAS"/>
    <property type="match status" value="2"/>
</dbReference>
<dbReference type="AlphaFoldDB" id="A0A432VUM7"/>
<dbReference type="Pfam" id="PF00989">
    <property type="entry name" value="PAS"/>
    <property type="match status" value="1"/>
</dbReference>
<feature type="domain" description="PAC" evidence="3">
    <location>
        <begin position="97"/>
        <end position="148"/>
    </location>
</feature>
<evidence type="ECO:0000313" key="6">
    <source>
        <dbReference type="Proteomes" id="UP000288212"/>
    </source>
</evidence>